<dbReference type="SMART" id="SM00487">
    <property type="entry name" value="DEXDc"/>
    <property type="match status" value="1"/>
</dbReference>
<sequence>MEKKQTNFSNDEQNYLHVKVKNASTGEIKDGPDAPLESELDSWLEKNPGWQAVPADNSDDEEAAARETAARLAETTVTIPTPTPDEQEKGVVEDETIVKEVLTKAKQATEDDEYHTSSLDSYYAVAHRVRERVIKQSALLVGGSLKPYQIQGLEWLVSLYNNNLNGILADEMGLGKTIQTIALITYLMEVKKVNGPYLIIVPLSTLANWVNEFEKWSPAVSKIIFKGNPQVRKTLGYTLRNGKFNVLLTTYEYIIKDKALLAKIRWRYMIIDEGHRMKNHHCKLTQILNTHYIAPHRLLLTGTPLQNKLPELWALLNFLLPSIFKSCTTFEQWFNAPFATTCEKVELNPEETLLIIRRLHKVLRPFLLRRLKKEVESQLPDKIEYVIKCDMSALQRVIYNHMQSSGILLTEDKNGKGSNPKALMNTIMQLRKICNHPFMFNELEEKIGDYLNYTNGVCNGADLYRASGKFELLDRILPKLKVTNHRILLFCQMTSLMTIMEDYFAYKNFTYLRLDGQTKSEERGDLLAKFSEAKADYFIFLLSTRAGGLGLNLQTADTVIIFDSDWNPHQVNF</sequence>
<evidence type="ECO:0000313" key="10">
    <source>
        <dbReference type="Proteomes" id="UP000676336"/>
    </source>
</evidence>
<dbReference type="InterPro" id="IPR001650">
    <property type="entry name" value="Helicase_C-like"/>
</dbReference>
<dbReference type="PROSITE" id="PS51192">
    <property type="entry name" value="HELICASE_ATP_BIND_1"/>
    <property type="match status" value="1"/>
</dbReference>
<evidence type="ECO:0000256" key="4">
    <source>
        <dbReference type="ARBA" id="ARBA00023117"/>
    </source>
</evidence>
<dbReference type="GO" id="GO:0016787">
    <property type="term" value="F:hydrolase activity"/>
    <property type="evidence" value="ECO:0007669"/>
    <property type="project" value="UniProtKB-KW"/>
</dbReference>
<evidence type="ECO:0000256" key="5">
    <source>
        <dbReference type="ARBA" id="ARBA00023163"/>
    </source>
</evidence>
<dbReference type="GO" id="GO:0005524">
    <property type="term" value="F:ATP binding"/>
    <property type="evidence" value="ECO:0007669"/>
    <property type="project" value="InterPro"/>
</dbReference>
<dbReference type="Proteomes" id="UP000676336">
    <property type="component" value="Unassembled WGS sequence"/>
</dbReference>
<dbReference type="InterPro" id="IPR038718">
    <property type="entry name" value="SNF2-like_sf"/>
</dbReference>
<keyword evidence="6" id="KW-0539">Nucleus</keyword>
<dbReference type="CDD" id="cd17996">
    <property type="entry name" value="DEXHc_SMARCA2_SMARCA4"/>
    <property type="match status" value="1"/>
</dbReference>
<reference evidence="9" key="1">
    <citation type="submission" date="2021-02" db="EMBL/GenBank/DDBJ databases">
        <authorList>
            <person name="Nowell W R."/>
        </authorList>
    </citation>
    <scope>NUCLEOTIDE SEQUENCE</scope>
</reference>
<comment type="caution">
    <text evidence="9">The sequence shown here is derived from an EMBL/GenBank/DDBJ whole genome shotgun (WGS) entry which is preliminary data.</text>
</comment>
<dbReference type="Gene3D" id="3.40.5.120">
    <property type="match status" value="1"/>
</dbReference>
<evidence type="ECO:0000259" key="7">
    <source>
        <dbReference type="PROSITE" id="PS51192"/>
    </source>
</evidence>
<dbReference type="InterPro" id="IPR027417">
    <property type="entry name" value="P-loop_NTPase"/>
</dbReference>
<dbReference type="InterPro" id="IPR049730">
    <property type="entry name" value="SNF2/RAD54-like_C"/>
</dbReference>
<evidence type="ECO:0000256" key="3">
    <source>
        <dbReference type="ARBA" id="ARBA00023015"/>
    </source>
</evidence>
<dbReference type="Gene3D" id="3.40.50.300">
    <property type="entry name" value="P-loop containing nucleotide triphosphate hydrolases"/>
    <property type="match status" value="1"/>
</dbReference>
<dbReference type="InterPro" id="IPR000330">
    <property type="entry name" value="SNF2_N"/>
</dbReference>
<keyword evidence="4" id="KW-0103">Bromodomain</keyword>
<dbReference type="Pfam" id="PF00271">
    <property type="entry name" value="Helicase_C"/>
    <property type="match status" value="1"/>
</dbReference>
<dbReference type="Pfam" id="PF00176">
    <property type="entry name" value="SNF2-rel_dom"/>
    <property type="match status" value="1"/>
</dbReference>
<feature type="domain" description="Helicase C-terminal" evidence="8">
    <location>
        <begin position="472"/>
        <end position="573"/>
    </location>
</feature>
<comment type="subcellular location">
    <subcellularLocation>
        <location evidence="1">Nucleus</location>
    </subcellularLocation>
</comment>
<dbReference type="InterPro" id="IPR014001">
    <property type="entry name" value="Helicase_ATP-bd"/>
</dbReference>
<keyword evidence="3" id="KW-0805">Transcription regulation</keyword>
<dbReference type="FunFam" id="3.40.50.10810:FF:000008">
    <property type="entry name" value="Chromatin structure-remodeling complex subunit snf21"/>
    <property type="match status" value="1"/>
</dbReference>
<dbReference type="Pfam" id="PF07533">
    <property type="entry name" value="BRK"/>
    <property type="match status" value="1"/>
</dbReference>
<dbReference type="InterPro" id="IPR006576">
    <property type="entry name" value="BRK_domain"/>
</dbReference>
<proteinExistence type="predicted"/>
<evidence type="ECO:0000256" key="2">
    <source>
        <dbReference type="ARBA" id="ARBA00022801"/>
    </source>
</evidence>
<dbReference type="PANTHER" id="PTHR10799">
    <property type="entry name" value="SNF2/RAD54 HELICASE FAMILY"/>
    <property type="match status" value="1"/>
</dbReference>
<evidence type="ECO:0000256" key="6">
    <source>
        <dbReference type="ARBA" id="ARBA00023242"/>
    </source>
</evidence>
<evidence type="ECO:0000259" key="8">
    <source>
        <dbReference type="PROSITE" id="PS51194"/>
    </source>
</evidence>
<dbReference type="EMBL" id="CAJOBI010145487">
    <property type="protein sequence ID" value="CAF4787633.1"/>
    <property type="molecule type" value="Genomic_DNA"/>
</dbReference>
<gene>
    <name evidence="9" type="ORF">SMN809_LOCUS46617</name>
</gene>
<dbReference type="Gene3D" id="3.40.50.10810">
    <property type="entry name" value="Tandem AAA-ATPase domain"/>
    <property type="match status" value="1"/>
</dbReference>
<keyword evidence="2" id="KW-0378">Hydrolase</keyword>
<organism evidence="9 10">
    <name type="scientific">Rotaria magnacalcarata</name>
    <dbReference type="NCBI Taxonomy" id="392030"/>
    <lineage>
        <taxon>Eukaryota</taxon>
        <taxon>Metazoa</taxon>
        <taxon>Spiralia</taxon>
        <taxon>Gnathifera</taxon>
        <taxon>Rotifera</taxon>
        <taxon>Eurotatoria</taxon>
        <taxon>Bdelloidea</taxon>
        <taxon>Philodinida</taxon>
        <taxon>Philodinidae</taxon>
        <taxon>Rotaria</taxon>
    </lineage>
</organism>
<accession>A0A8S3B7J0</accession>
<feature type="domain" description="Helicase ATP-binding" evidence="7">
    <location>
        <begin position="157"/>
        <end position="322"/>
    </location>
</feature>
<dbReference type="CDD" id="cd18793">
    <property type="entry name" value="SF2_C_SNF"/>
    <property type="match status" value="1"/>
</dbReference>
<evidence type="ECO:0000256" key="1">
    <source>
        <dbReference type="ARBA" id="ARBA00004123"/>
    </source>
</evidence>
<keyword evidence="5" id="KW-0804">Transcription</keyword>
<dbReference type="PROSITE" id="PS51194">
    <property type="entry name" value="HELICASE_CTER"/>
    <property type="match status" value="1"/>
</dbReference>
<dbReference type="SMART" id="SM00490">
    <property type="entry name" value="HELICc"/>
    <property type="match status" value="1"/>
</dbReference>
<evidence type="ECO:0000313" key="9">
    <source>
        <dbReference type="EMBL" id="CAF4787633.1"/>
    </source>
</evidence>
<name>A0A8S3B7J0_9BILA</name>
<dbReference type="SUPFAM" id="SSF160481">
    <property type="entry name" value="BRK domain-like"/>
    <property type="match status" value="1"/>
</dbReference>
<protein>
    <submittedName>
        <fullName evidence="9">Uncharacterized protein</fullName>
    </submittedName>
</protein>
<dbReference type="InterPro" id="IPR037259">
    <property type="entry name" value="BRK_sf"/>
</dbReference>
<dbReference type="AlphaFoldDB" id="A0A8S3B7J0"/>
<dbReference type="GO" id="GO:0005634">
    <property type="term" value="C:nucleus"/>
    <property type="evidence" value="ECO:0007669"/>
    <property type="project" value="UniProtKB-SubCell"/>
</dbReference>
<dbReference type="SUPFAM" id="SSF52540">
    <property type="entry name" value="P-loop containing nucleoside triphosphate hydrolases"/>
    <property type="match status" value="2"/>
</dbReference>